<protein>
    <submittedName>
        <fullName evidence="1">Uncharacterized protein</fullName>
    </submittedName>
</protein>
<name>A0A934KKR1_9FLAO</name>
<dbReference type="RefSeq" id="WP_199598929.1">
    <property type="nucleotide sequence ID" value="NZ_JAEHJZ010000021.1"/>
</dbReference>
<proteinExistence type="predicted"/>
<sequence>MRTVILIIGLIALPIEFSCKSHTNNLKNTEKLNTVTPICPEDGNCSFKSSPNTSVVFKTDEFGIGYLEYLEKDTTLLTFEYQRTEAPNTLDGYYIERLYIELPPALQALTLKDSALQQVNVLFERLCYCKGETGIYQINTGTLNLTPLENERFHLELTFTTTEVPHIISKIEETFSLKKP</sequence>
<evidence type="ECO:0000313" key="1">
    <source>
        <dbReference type="EMBL" id="MBJ7880897.1"/>
    </source>
</evidence>
<accession>A0A934KKR1</accession>
<reference evidence="1 2" key="1">
    <citation type="submission" date="2020-09" db="EMBL/GenBank/DDBJ databases">
        <title>Draft genome of Gelidibacter salicanalis PAMC21136.</title>
        <authorList>
            <person name="Park H."/>
        </authorList>
    </citation>
    <scope>NUCLEOTIDE SEQUENCE [LARGE SCALE GENOMIC DNA]</scope>
    <source>
        <strain evidence="1 2">PAMC21136</strain>
    </source>
</reference>
<dbReference type="Proteomes" id="UP000662373">
    <property type="component" value="Unassembled WGS sequence"/>
</dbReference>
<dbReference type="EMBL" id="JAEHJZ010000021">
    <property type="protein sequence ID" value="MBJ7880897.1"/>
    <property type="molecule type" value="Genomic_DNA"/>
</dbReference>
<dbReference type="AlphaFoldDB" id="A0A934KKR1"/>
<organism evidence="1 2">
    <name type="scientific">Gelidibacter salicanalis</name>
    <dbReference type="NCBI Taxonomy" id="291193"/>
    <lineage>
        <taxon>Bacteria</taxon>
        <taxon>Pseudomonadati</taxon>
        <taxon>Bacteroidota</taxon>
        <taxon>Flavobacteriia</taxon>
        <taxon>Flavobacteriales</taxon>
        <taxon>Flavobacteriaceae</taxon>
        <taxon>Gelidibacter</taxon>
    </lineage>
</organism>
<evidence type="ECO:0000313" key="2">
    <source>
        <dbReference type="Proteomes" id="UP000662373"/>
    </source>
</evidence>
<comment type="caution">
    <text evidence="1">The sequence shown here is derived from an EMBL/GenBank/DDBJ whole genome shotgun (WGS) entry which is preliminary data.</text>
</comment>
<gene>
    <name evidence="1" type="ORF">JEM65_09585</name>
</gene>
<keyword evidence="2" id="KW-1185">Reference proteome</keyword>